<protein>
    <recommendedName>
        <fullName evidence="3">XRE family transcriptional regulator</fullName>
    </recommendedName>
</protein>
<proteinExistence type="predicted"/>
<gene>
    <name evidence="1" type="ORF">FNW21_02515</name>
</gene>
<comment type="caution">
    <text evidence="1">The sequence shown here is derived from an EMBL/GenBank/DDBJ whole genome shotgun (WGS) entry which is preliminary data.</text>
</comment>
<accession>A0A553EB54</accession>
<name>A0A553EB54_9FLAO</name>
<dbReference type="OrthoDB" id="1367154at2"/>
<reference evidence="1 2" key="1">
    <citation type="submission" date="2019-07" db="EMBL/GenBank/DDBJ databases">
        <title>Novel species of Flavobacterium.</title>
        <authorList>
            <person name="Liu Q."/>
            <person name="Xin Y.-H."/>
        </authorList>
    </citation>
    <scope>NUCLEOTIDE SEQUENCE [LARGE SCALE GENOMIC DNA]</scope>
    <source>
        <strain evidence="1 2">LB1R34</strain>
    </source>
</reference>
<evidence type="ECO:0000313" key="2">
    <source>
        <dbReference type="Proteomes" id="UP000316371"/>
    </source>
</evidence>
<sequence length="114" mass="12711">MQSKPTNSPVDLHVGTMLKTYIDHHRISKASLARYLGIQDSVVLRYQKSATLQAALLLRLSHALKHNFFQDIASTLPSTYTTTAPLDTTKDVKIAALEQEIIILKAEKAVLLLR</sequence>
<organism evidence="1 2">
    <name type="scientific">Flavobacterium restrictum</name>
    <dbReference type="NCBI Taxonomy" id="2594428"/>
    <lineage>
        <taxon>Bacteria</taxon>
        <taxon>Pseudomonadati</taxon>
        <taxon>Bacteroidota</taxon>
        <taxon>Flavobacteriia</taxon>
        <taxon>Flavobacteriales</taxon>
        <taxon>Flavobacteriaceae</taxon>
        <taxon>Flavobacterium</taxon>
    </lineage>
</organism>
<evidence type="ECO:0008006" key="3">
    <source>
        <dbReference type="Google" id="ProtNLM"/>
    </source>
</evidence>
<dbReference type="Proteomes" id="UP000316371">
    <property type="component" value="Unassembled WGS sequence"/>
</dbReference>
<evidence type="ECO:0000313" key="1">
    <source>
        <dbReference type="EMBL" id="TRX42161.1"/>
    </source>
</evidence>
<keyword evidence="2" id="KW-1185">Reference proteome</keyword>
<dbReference type="EMBL" id="VJZT01000002">
    <property type="protein sequence ID" value="TRX42161.1"/>
    <property type="molecule type" value="Genomic_DNA"/>
</dbReference>
<dbReference type="RefSeq" id="WP_144255171.1">
    <property type="nucleotide sequence ID" value="NZ_VJZT01000002.1"/>
</dbReference>
<dbReference type="AlphaFoldDB" id="A0A553EB54"/>